<comment type="similarity">
    <text evidence="1">Belongs to the DOCK family.</text>
</comment>
<dbReference type="PROSITE" id="PS51650">
    <property type="entry name" value="C2_DOCK"/>
    <property type="match status" value="1"/>
</dbReference>
<evidence type="ECO:0000259" key="3">
    <source>
        <dbReference type="PROSITE" id="PS51650"/>
    </source>
</evidence>
<dbReference type="InterPro" id="IPR035892">
    <property type="entry name" value="C2_domain_sf"/>
</dbReference>
<feature type="region of interest" description="Disordered" evidence="2">
    <location>
        <begin position="1281"/>
        <end position="1307"/>
    </location>
</feature>
<dbReference type="SUPFAM" id="SSF54001">
    <property type="entry name" value="Cysteine proteinases"/>
    <property type="match status" value="1"/>
</dbReference>
<dbReference type="ExpressionAtlas" id="A0A3L6DGK6">
    <property type="expression patterns" value="baseline"/>
</dbReference>
<dbReference type="PANTHER" id="PTHR45786">
    <property type="entry name" value="DNA BINDING PROTEIN-LIKE"/>
    <property type="match status" value="1"/>
</dbReference>
<evidence type="ECO:0000313" key="4">
    <source>
        <dbReference type="EMBL" id="PWZ07193.1"/>
    </source>
</evidence>
<evidence type="ECO:0000256" key="1">
    <source>
        <dbReference type="PROSITE-ProRule" id="PRU00983"/>
    </source>
</evidence>
<dbReference type="InterPro" id="IPR038765">
    <property type="entry name" value="Papain-like_cys_pep_sf"/>
</dbReference>
<dbReference type="Gene3D" id="2.60.40.150">
    <property type="entry name" value="C2 domain"/>
    <property type="match status" value="1"/>
</dbReference>
<proteinExistence type="inferred from homology"/>
<dbReference type="Pfam" id="PF14429">
    <property type="entry name" value="DOCK-C2"/>
    <property type="match status" value="1"/>
</dbReference>
<dbReference type="EMBL" id="NCVQ01000010">
    <property type="protein sequence ID" value="PWZ07193.1"/>
    <property type="molecule type" value="Genomic_DNA"/>
</dbReference>
<accession>A0A3L6DGK6</accession>
<dbReference type="CDD" id="cd08679">
    <property type="entry name" value="C2_DOCK180_related"/>
    <property type="match status" value="1"/>
</dbReference>
<feature type="region of interest" description="Disordered" evidence="2">
    <location>
        <begin position="124"/>
        <end position="144"/>
    </location>
</feature>
<dbReference type="Pfam" id="PF14214">
    <property type="entry name" value="Helitron_like_N"/>
    <property type="match status" value="1"/>
</dbReference>
<feature type="region of interest" description="Disordered" evidence="2">
    <location>
        <begin position="154"/>
        <end position="173"/>
    </location>
</feature>
<feature type="compositionally biased region" description="Basic and acidic residues" evidence="2">
    <location>
        <begin position="157"/>
        <end position="169"/>
    </location>
</feature>
<dbReference type="InterPro" id="IPR027007">
    <property type="entry name" value="C2_DOCK-type_domain"/>
</dbReference>
<dbReference type="Gene3D" id="3.40.395.10">
    <property type="entry name" value="Adenoviral Proteinase, Chain A"/>
    <property type="match status" value="1"/>
</dbReference>
<dbReference type="InterPro" id="IPR025476">
    <property type="entry name" value="Helitron_helicase-like"/>
</dbReference>
<organism evidence="4">
    <name type="scientific">Zea mays</name>
    <name type="common">Maize</name>
    <dbReference type="NCBI Taxonomy" id="4577"/>
    <lineage>
        <taxon>Eukaryota</taxon>
        <taxon>Viridiplantae</taxon>
        <taxon>Streptophyta</taxon>
        <taxon>Embryophyta</taxon>
        <taxon>Tracheophyta</taxon>
        <taxon>Spermatophyta</taxon>
        <taxon>Magnoliopsida</taxon>
        <taxon>Liliopsida</taxon>
        <taxon>Poales</taxon>
        <taxon>Poaceae</taxon>
        <taxon>PACMAD clade</taxon>
        <taxon>Panicoideae</taxon>
        <taxon>Andropogonodae</taxon>
        <taxon>Andropogoneae</taxon>
        <taxon>Tripsacinae</taxon>
        <taxon>Zea</taxon>
    </lineage>
</organism>
<dbReference type="PANTHER" id="PTHR45786:SF68">
    <property type="entry name" value="OS02G0701800 PROTEIN"/>
    <property type="match status" value="1"/>
</dbReference>
<feature type="domain" description="C2 DOCK-type" evidence="3">
    <location>
        <begin position="1364"/>
        <end position="1518"/>
    </location>
</feature>
<evidence type="ECO:0000256" key="2">
    <source>
        <dbReference type="SAM" id="MobiDB-lite"/>
    </source>
</evidence>
<name>A0A3L6DGK6_MAIZE</name>
<dbReference type="Proteomes" id="UP000251960">
    <property type="component" value="Chromosome 9"/>
</dbReference>
<sequence>MSDETKNELKKCRASRNKENVVHHEYSKVLDPKERKRIRERARCATQTKEQRTLRNMKPCQKSARENYRIRQQDKLSQDSIAIENPNFTPELVWSSTDAQAPTGSLFSSEHMVIPELIPTPFVPTPSVTEDVETKKPTKSPRRQRHLCTVPATNSDKMTKGVDVGKQHETSSTITTNEDADETVLFKEDDDDEEGYLFAGQDGESGEDIEIDETQDAFTVNPDVPDLYDKVYSNITEETHLLSTVADCDYCKAKKFQYEPPGFCCCNGQINLAAFETPLWESADADARHFRDNIRFFNGHFSFTSLYCCLDSMTTNMDCGIYTFCAHGMMYHNVRSFGREAGAEHKNLELYFYDDDPSLEHRYCKCRQQQCEKDKAVIKQLVEILMGNPYSEHLRSMGHVDNIEDYHNALNLDQTLNQKLYNAPITSEVAAIWIEGSERQGQFSNSVMLHGKDRSSHGIRSYHGCYDALSYPLFFPKGELGWHANIPKSNVSMDEVDAYCDQHRRSDANNDDIERPSHLCVSVRDYYCYRFQICPSIFNPILHGKRLFQQFAVDTYIKIESSHLDFIRKNQDRLRADLYKGLVDSLHEGENRANKIGKRTVMSTSFIGGPRDMRRRYMDAMALVRKFGKPDIFLTMTCNPNWDEITRELLPMQSPQDRPDLVVLMFLAKLEELKKRLTKHHILGKIRAYVYVVEFQKRGLPHVHFLLIMQRKYKLTCPDQYDLLISDEIPDKKKYPELYKMFPAHCLPLSRIYQALHEYHCQLRKLQYVRATILSSMTENVNIDWFEWRNGNYHSLFQAHKAFPNQDQITMDIVVEEENVDVGNTAEPSYEVVAISGCSAQLSTNDTDEHELAIESEDSKVNVGNAAKQSHDVVGVGIDCIFNHVKVSTEADLGPQSDVIHLTSLDVPNESSQISSDADMVEQNKQDALDTLIRISQHKKPKKLNVARVVSEDYKCDPEDVHLIEYIKTLPGKQVVVKIDSAWLNRNDMECLFHGDIQLSGEALSAYIHCIRDEEHLLHREGGNVFLENTFISSLLKRDGDPKVFIPMNIENFHWYLAVLNAKKSEHCSLSPLPAYEPAFDWENERSLIFGQRVPESIPAISNKLLQPTDGLKITVKAQGSLDRRGVFSLDTHSPSICLLIQLEKAATEEGGVTPSIYSHKEPVHLAEKEKQKLQVWSRIMPCKESFAWAMIPLFEGNHAGGLSDAAYPSSPLATSLPGSTSQDSIVDPILKLTLDGKVNHYSSGSSVIVEISNLNKDPKRKVHKPVKGVLRLEVEKLHGGHNDVDNTSEGGSMANDLNDAGDINNGRSNRSSFDGIHSFVNSIAIAQKDAHHNGIISNAENGDNFEALDFWMLTRSEPFSQLFHCLYVYPLTVSLSRKRNLFVRVELRKDDSDIRKPPLEAVYPRERNMMLQKWGHTQIAFGTRMASYHDEVKISLPALLTPQHHLVFTFFHVDLQMKLEAPKPVIVGHSVLPLSTHIQYASSTQLFFSVVATLYYSLSLVSCFKYETTSHSQPLLF</sequence>
<reference evidence="4" key="1">
    <citation type="journal article" date="2018" name="Nat. Genet.">
        <title>Extensive intraspecific gene order and gene structural variations between Mo17 and other maize genomes.</title>
        <authorList>
            <person name="Sun S."/>
            <person name="Zhou Y."/>
            <person name="Chen J."/>
            <person name="Shi J."/>
            <person name="Zhao H."/>
            <person name="Zhao H."/>
            <person name="Song W."/>
            <person name="Zhang M."/>
            <person name="Cui Y."/>
            <person name="Dong X."/>
            <person name="Liu H."/>
            <person name="Ma X."/>
            <person name="Jiao Y."/>
            <person name="Wang B."/>
            <person name="Wei X."/>
            <person name="Stein J.C."/>
            <person name="Glaubitz J.C."/>
            <person name="Lu F."/>
            <person name="Yu G."/>
            <person name="Liang C."/>
            <person name="Fengler K."/>
            <person name="Li B."/>
            <person name="Rafalski A."/>
            <person name="Schnable P.S."/>
            <person name="Ware D.H."/>
            <person name="Buckler E.S."/>
            <person name="Lai J."/>
        </authorList>
    </citation>
    <scope>NUCLEOTIDE SEQUENCE [LARGE SCALE GENOMIC DNA]</scope>
    <source>
        <tissue evidence="4">Seedling</tissue>
    </source>
</reference>
<gene>
    <name evidence="4" type="primary">SPK1_0</name>
    <name evidence="4" type="ORF">Zm00014a_034667</name>
</gene>
<feature type="region of interest" description="Disordered" evidence="2">
    <location>
        <begin position="1"/>
        <end position="34"/>
    </location>
</feature>
<comment type="caution">
    <text evidence="4">The sequence shown here is derived from an EMBL/GenBank/DDBJ whole genome shotgun (WGS) entry which is preliminary data.</text>
</comment>
<protein>
    <submittedName>
        <fullName evidence="4">Guanine nucleotide exchange factor SPIKE 1</fullName>
    </submittedName>
</protein>